<sequence>MPKPEVVLLIHRCFYHKECTKHYATPQNLREHLKKFHSFTFPIRIQTIRRYNNSINTLESQQEESFQEVSQKRSYNETVIHDDISFDPSHGEHFLVNNFDVSNAIHRMQLSLKEHTWKLSLEDNLHLALASMSVLLLSPNRYPEEVKPFFRQEDWNDAIGHVESLYDIKQQPMPITTVASILTVVDDLLSRNTNREQAEARLKSLPLSDHEHKFAKAISALITKLPPMPMEENINEL</sequence>
<comment type="caution">
    <text evidence="3">The sequence shown here is derived from an EMBL/GenBank/DDBJ whole genome shotgun (WGS) entry which is preliminary data.</text>
</comment>
<keyword evidence="4" id="KW-1185">Reference proteome</keyword>
<gene>
    <name evidence="3" type="ORF">CU097_013208</name>
</gene>
<keyword evidence="1" id="KW-0863">Zinc-finger</keyword>
<proteinExistence type="predicted"/>
<evidence type="ECO:0000259" key="2">
    <source>
        <dbReference type="PROSITE" id="PS50157"/>
    </source>
</evidence>
<dbReference type="EMBL" id="PJQL01000858">
    <property type="protein sequence ID" value="RCH92236.1"/>
    <property type="molecule type" value="Genomic_DNA"/>
</dbReference>
<dbReference type="PROSITE" id="PS50157">
    <property type="entry name" value="ZINC_FINGER_C2H2_2"/>
    <property type="match status" value="1"/>
</dbReference>
<evidence type="ECO:0000313" key="3">
    <source>
        <dbReference type="EMBL" id="RCH92236.1"/>
    </source>
</evidence>
<feature type="non-terminal residue" evidence="3">
    <location>
        <position position="237"/>
    </location>
</feature>
<organism evidence="3 4">
    <name type="scientific">Rhizopus azygosporus</name>
    <name type="common">Rhizopus microsporus var. azygosporus</name>
    <dbReference type="NCBI Taxonomy" id="86630"/>
    <lineage>
        <taxon>Eukaryota</taxon>
        <taxon>Fungi</taxon>
        <taxon>Fungi incertae sedis</taxon>
        <taxon>Mucoromycota</taxon>
        <taxon>Mucoromycotina</taxon>
        <taxon>Mucoromycetes</taxon>
        <taxon>Mucorales</taxon>
        <taxon>Mucorineae</taxon>
        <taxon>Rhizopodaceae</taxon>
        <taxon>Rhizopus</taxon>
    </lineage>
</organism>
<evidence type="ECO:0000256" key="1">
    <source>
        <dbReference type="PROSITE-ProRule" id="PRU00042"/>
    </source>
</evidence>
<evidence type="ECO:0000313" key="4">
    <source>
        <dbReference type="Proteomes" id="UP000252139"/>
    </source>
</evidence>
<protein>
    <recommendedName>
        <fullName evidence="2">C2H2-type domain-containing protein</fullName>
    </recommendedName>
</protein>
<dbReference type="InterPro" id="IPR013087">
    <property type="entry name" value="Znf_C2H2_type"/>
</dbReference>
<dbReference type="AlphaFoldDB" id="A0A367JQQ6"/>
<feature type="domain" description="C2H2-type" evidence="2">
    <location>
        <begin position="11"/>
        <end position="42"/>
    </location>
</feature>
<reference evidence="3 4" key="1">
    <citation type="journal article" date="2018" name="G3 (Bethesda)">
        <title>Phylogenetic and Phylogenomic Definition of Rhizopus Species.</title>
        <authorList>
            <person name="Gryganskyi A.P."/>
            <person name="Golan J."/>
            <person name="Dolatabadi S."/>
            <person name="Mondo S."/>
            <person name="Robb S."/>
            <person name="Idnurm A."/>
            <person name="Muszewska A."/>
            <person name="Steczkiewicz K."/>
            <person name="Masonjones S."/>
            <person name="Liao H.L."/>
            <person name="Gajdeczka M.T."/>
            <person name="Anike F."/>
            <person name="Vuek A."/>
            <person name="Anishchenko I.M."/>
            <person name="Voigt K."/>
            <person name="de Hoog G.S."/>
            <person name="Smith M.E."/>
            <person name="Heitman J."/>
            <person name="Vilgalys R."/>
            <person name="Stajich J.E."/>
        </authorList>
    </citation>
    <scope>NUCLEOTIDE SEQUENCE [LARGE SCALE GENOMIC DNA]</scope>
    <source>
        <strain evidence="3 4">CBS 357.93</strain>
    </source>
</reference>
<name>A0A367JQQ6_RHIAZ</name>
<dbReference type="Proteomes" id="UP000252139">
    <property type="component" value="Unassembled WGS sequence"/>
</dbReference>
<dbReference type="OrthoDB" id="2289366at2759"/>
<keyword evidence="1" id="KW-0479">Metal-binding</keyword>
<keyword evidence="1" id="KW-0862">Zinc</keyword>
<dbReference type="GO" id="GO:0008270">
    <property type="term" value="F:zinc ion binding"/>
    <property type="evidence" value="ECO:0007669"/>
    <property type="project" value="UniProtKB-KW"/>
</dbReference>
<accession>A0A367JQQ6</accession>